<dbReference type="SMART" id="SM00824">
    <property type="entry name" value="PKS_TE"/>
    <property type="match status" value="1"/>
</dbReference>
<sequence>RVVCSGEALPAELAGQVLKRLPQVGLYNLYGPTEAAIDVTHWTCSPEDVLSVPIGRPIDNLKTHILDDGLLPAAPGVASELYLGGVGLARGYHNRAALTAERFVPDPFDEQGGGRLYRTGDLARYRHEGVIEYAGRIDHQVKIRGLRIELGEIEARLLEHTAVREASVIDIDGPTGKQLVAYLVPSDRSQDADTLRETLKAQLKALLPDYMVPAHFVLLDAMPLTANGKLDRRALPKPEAGRAQGYVAPRTEFEQRLAALWEQVLQVGNVGLNDNFFALGGHSLLAVSLAGRIRDTFDVSIKLHDFLLMQTLGELADFMRVGEAKVKSAVIAMNTSGSTRTPVFCLPPGGGGTYCYYPLAGKLSDDRLVYGLVNKAYVVPGWFDTSWADMVDYYVEQIRNTQPVGPYSLLGWSMGGALAIDIAHCLESAGERVEFVGLVDTQLPVSIGMEWVEEAPDVTRQKQDENYYRSLIKSLQAFVPGLQEESIVQLIETARQSASRESEVIDRVVDQVALDAGMSANSLRSVFQDIAVQDEIETGYRLLDANARLSEAFTLKRLNVKVDCWWAGQSRQPDQIAKAERVLLEQCSVNGLASSSVIDQRHDNVVIADAFLDGLVARLRA</sequence>
<dbReference type="InterPro" id="IPR009081">
    <property type="entry name" value="PP-bd_ACP"/>
</dbReference>
<dbReference type="SUPFAM" id="SSF56801">
    <property type="entry name" value="Acetyl-CoA synthetase-like"/>
    <property type="match status" value="1"/>
</dbReference>
<dbReference type="Gene3D" id="3.30.300.30">
    <property type="match status" value="1"/>
</dbReference>
<dbReference type="SUPFAM" id="SSF53474">
    <property type="entry name" value="alpha/beta-Hydrolases"/>
    <property type="match status" value="1"/>
</dbReference>
<proteinExistence type="predicted"/>
<dbReference type="Pfam" id="PF00550">
    <property type="entry name" value="PP-binding"/>
    <property type="match status" value="1"/>
</dbReference>
<dbReference type="Pfam" id="PF00501">
    <property type="entry name" value="AMP-binding"/>
    <property type="match status" value="1"/>
</dbReference>
<dbReference type="InterPro" id="IPR020802">
    <property type="entry name" value="TesA-like"/>
</dbReference>
<dbReference type="InterPro" id="IPR025110">
    <property type="entry name" value="AMP-bd_C"/>
</dbReference>
<evidence type="ECO:0000313" key="3">
    <source>
        <dbReference type="Proteomes" id="UP000673197"/>
    </source>
</evidence>
<dbReference type="PROSITE" id="PS50075">
    <property type="entry name" value="CARRIER"/>
    <property type="match status" value="1"/>
</dbReference>
<dbReference type="Gene3D" id="3.40.50.12780">
    <property type="entry name" value="N-terminal domain of ligase-like"/>
    <property type="match status" value="1"/>
</dbReference>
<dbReference type="Pfam" id="PF13193">
    <property type="entry name" value="AMP-binding_C"/>
    <property type="match status" value="1"/>
</dbReference>
<dbReference type="PANTHER" id="PTHR45527">
    <property type="entry name" value="NONRIBOSOMAL PEPTIDE SYNTHETASE"/>
    <property type="match status" value="1"/>
</dbReference>
<evidence type="ECO:0000259" key="1">
    <source>
        <dbReference type="PROSITE" id="PS50075"/>
    </source>
</evidence>
<dbReference type="RefSeq" id="WP_210043607.1">
    <property type="nucleotide sequence ID" value="NZ_JAFFZW010000014.1"/>
</dbReference>
<gene>
    <name evidence="2" type="ORF">JTJ32_24665</name>
</gene>
<dbReference type="InterPro" id="IPR000873">
    <property type="entry name" value="AMP-dep_synth/lig_dom"/>
</dbReference>
<dbReference type="EMBL" id="JAFFZW010000014">
    <property type="protein sequence ID" value="MBP0948529.1"/>
    <property type="molecule type" value="Genomic_DNA"/>
</dbReference>
<dbReference type="PANTHER" id="PTHR45527:SF1">
    <property type="entry name" value="FATTY ACID SYNTHASE"/>
    <property type="match status" value="1"/>
</dbReference>
<dbReference type="InterPro" id="IPR036736">
    <property type="entry name" value="ACP-like_sf"/>
</dbReference>
<keyword evidence="3" id="KW-1185">Reference proteome</keyword>
<name>A0ABS4CDF6_9PSED</name>
<dbReference type="InterPro" id="IPR029058">
    <property type="entry name" value="AB_hydrolase_fold"/>
</dbReference>
<dbReference type="InterPro" id="IPR042099">
    <property type="entry name" value="ANL_N_sf"/>
</dbReference>
<reference evidence="2 3" key="1">
    <citation type="journal article" date="2022" name="Syst. Appl. Microbiol.">
        <title>Pseudomonas alliivorans sp. nov., a plant-pathogenic bacterium isolated from onion foliage in Georgia, USA.</title>
        <authorList>
            <person name="Zhao M."/>
            <person name="Tyson C."/>
            <person name="Chen H.C."/>
            <person name="Paudel S."/>
            <person name="Gitaitis R."/>
            <person name="Kvitko B."/>
            <person name="Dutta B."/>
        </authorList>
    </citation>
    <scope>NUCLEOTIDE SEQUENCE [LARGE SCALE GENOMIC DNA]</scope>
    <source>
        <strain evidence="2 3">20GA0068</strain>
    </source>
</reference>
<dbReference type="SUPFAM" id="SSF47336">
    <property type="entry name" value="ACP-like"/>
    <property type="match status" value="1"/>
</dbReference>
<comment type="caution">
    <text evidence="2">The sequence shown here is derived from an EMBL/GenBank/DDBJ whole genome shotgun (WGS) entry which is preliminary data.</text>
</comment>
<accession>A0ABS4CDF6</accession>
<protein>
    <submittedName>
        <fullName evidence="2">AMP-binding protein</fullName>
    </submittedName>
</protein>
<organism evidence="2 3">
    <name type="scientific">Pseudomonas alliivorans</name>
    <dbReference type="NCBI Taxonomy" id="2810613"/>
    <lineage>
        <taxon>Bacteria</taxon>
        <taxon>Pseudomonadati</taxon>
        <taxon>Pseudomonadota</taxon>
        <taxon>Gammaproteobacteria</taxon>
        <taxon>Pseudomonadales</taxon>
        <taxon>Pseudomonadaceae</taxon>
        <taxon>Pseudomonas</taxon>
    </lineage>
</organism>
<dbReference type="Gene3D" id="3.40.50.1820">
    <property type="entry name" value="alpha/beta hydrolase"/>
    <property type="match status" value="1"/>
</dbReference>
<dbReference type="Pfam" id="PF00975">
    <property type="entry name" value="Thioesterase"/>
    <property type="match status" value="1"/>
</dbReference>
<feature type="domain" description="Carrier" evidence="1">
    <location>
        <begin position="248"/>
        <end position="323"/>
    </location>
</feature>
<evidence type="ECO:0000313" key="2">
    <source>
        <dbReference type="EMBL" id="MBP0948529.1"/>
    </source>
</evidence>
<dbReference type="InterPro" id="IPR045851">
    <property type="entry name" value="AMP-bd_C_sf"/>
</dbReference>
<dbReference type="InterPro" id="IPR001031">
    <property type="entry name" value="Thioesterase"/>
</dbReference>
<dbReference type="Proteomes" id="UP000673197">
    <property type="component" value="Unassembled WGS sequence"/>
</dbReference>
<feature type="non-terminal residue" evidence="2">
    <location>
        <position position="1"/>
    </location>
</feature>